<dbReference type="OrthoDB" id="46834at2"/>
<keyword evidence="2" id="KW-0812">Transmembrane</keyword>
<feature type="compositionally biased region" description="Low complexity" evidence="1">
    <location>
        <begin position="249"/>
        <end position="259"/>
    </location>
</feature>
<evidence type="ECO:0000313" key="7">
    <source>
        <dbReference type="Proteomes" id="UP000198995"/>
    </source>
</evidence>
<keyword evidence="7" id="KW-1185">Reference proteome</keyword>
<accession>A0A1G6UCZ4</accession>
<feature type="chain" id="PRO_5011620350" evidence="3">
    <location>
        <begin position="35"/>
        <end position="591"/>
    </location>
</feature>
<dbReference type="EMBL" id="FNAF01000003">
    <property type="protein sequence ID" value="SDD38445.1"/>
    <property type="molecule type" value="Genomic_DNA"/>
</dbReference>
<evidence type="ECO:0000259" key="5">
    <source>
        <dbReference type="Pfam" id="PF20990"/>
    </source>
</evidence>
<evidence type="ECO:0000313" key="6">
    <source>
        <dbReference type="EMBL" id="SDD38445.1"/>
    </source>
</evidence>
<evidence type="ECO:0000259" key="4">
    <source>
        <dbReference type="Pfam" id="PF09972"/>
    </source>
</evidence>
<feature type="domain" description="Predicted membrane protein YciQ-like C-terminal" evidence="5">
    <location>
        <begin position="464"/>
        <end position="519"/>
    </location>
</feature>
<protein>
    <submittedName>
        <fullName evidence="6">Predicted membrane protein</fullName>
    </submittedName>
</protein>
<gene>
    <name evidence="6" type="ORF">SAMN04489866_1039</name>
</gene>
<dbReference type="STRING" id="2741.SAMN04489866_1039"/>
<feature type="region of interest" description="Disordered" evidence="1">
    <location>
        <begin position="235"/>
        <end position="259"/>
    </location>
</feature>
<dbReference type="InterPro" id="IPR048389">
    <property type="entry name" value="YciQ-like_C"/>
</dbReference>
<feature type="domain" description="DUF2207" evidence="4">
    <location>
        <begin position="40"/>
        <end position="191"/>
    </location>
</feature>
<dbReference type="InterPro" id="IPR018702">
    <property type="entry name" value="DUF2207"/>
</dbReference>
<reference evidence="6 7" key="1">
    <citation type="submission" date="2016-10" db="EMBL/GenBank/DDBJ databases">
        <authorList>
            <person name="de Groot N.N."/>
        </authorList>
    </citation>
    <scope>NUCLEOTIDE SEQUENCE [LARGE SCALE GENOMIC DNA]</scope>
    <source>
        <strain evidence="6 7">DSM 20475</strain>
    </source>
</reference>
<dbReference type="Pfam" id="PF20990">
    <property type="entry name" value="DUF2207_C"/>
    <property type="match status" value="1"/>
</dbReference>
<evidence type="ECO:0000256" key="2">
    <source>
        <dbReference type="SAM" id="Phobius"/>
    </source>
</evidence>
<evidence type="ECO:0000256" key="3">
    <source>
        <dbReference type="SAM" id="SignalP"/>
    </source>
</evidence>
<feature type="transmembrane region" description="Helical" evidence="2">
    <location>
        <begin position="268"/>
        <end position="287"/>
    </location>
</feature>
<dbReference type="Proteomes" id="UP000198995">
    <property type="component" value="Unassembled WGS sequence"/>
</dbReference>
<proteinExistence type="predicted"/>
<organism evidence="6 7">
    <name type="scientific">Peptococcus niger</name>
    <dbReference type="NCBI Taxonomy" id="2741"/>
    <lineage>
        <taxon>Bacteria</taxon>
        <taxon>Bacillati</taxon>
        <taxon>Bacillota</taxon>
        <taxon>Clostridia</taxon>
        <taxon>Eubacteriales</taxon>
        <taxon>Peptococcaceae</taxon>
        <taxon>Peptococcus</taxon>
    </lineage>
</organism>
<dbReference type="Pfam" id="PF09972">
    <property type="entry name" value="DUF2207"/>
    <property type="match status" value="1"/>
</dbReference>
<keyword evidence="3" id="KW-0732">Signal</keyword>
<sequence length="591" mass="65086">MECLSKPVRIVGTLFLALLLAFAAALTGAAPAEANVLSDWTLTVDLQADGSAQVTERRVLNVDEGTEAFIALGHLQGAEISDFWVAEDGQRFEDLGTDWDVEASREDKAQKSGMVLKDDGVELCWGLGADGSHTYEVHYTVHGMVRQMTDGQSMYWTFYNSDTNTPPEKALMRLSAPFPMTADNTKIWGFGFGGNIHFADDGSVQGQSDTPLTSDNHITLLFQFPEAPFQTALKTDQSLADQEDQAKEGSSYGAGDADEASGASRDDLLDLFLTFIPVALIFVAFVFPRFRRSNRKGEGNPFHIDVADVRKRTKDKYWRDIPYEGPLEDIIALLTPFKMGGIEEVFNAYLLTWLAEGRVRHDQVERGRLRKREETTMVLINDFEGPRAMRPLEERFYQMVRQAAGADGVLESREFARWSRDRFGELDGWVDSLNRHSHKTLVVDGYAANYESRRGPFKSTRLGLTESGALLTDKIISFKNYLEDFTLLDEREINEVGLWQSLLIWAGLFGIADEVAKALEDLYPDLARQMDYSYTDVLLMNQFSSGLGQAYRNAAIADAAAEATASMGGGGGTSFGGGGGSFGGGGGGGTR</sequence>
<evidence type="ECO:0000256" key="1">
    <source>
        <dbReference type="SAM" id="MobiDB-lite"/>
    </source>
</evidence>
<feature type="signal peptide" evidence="3">
    <location>
        <begin position="1"/>
        <end position="34"/>
    </location>
</feature>
<keyword evidence="2" id="KW-0472">Membrane</keyword>
<dbReference type="AlphaFoldDB" id="A0A1G6UCZ4"/>
<dbReference type="RefSeq" id="WP_091791284.1">
    <property type="nucleotide sequence ID" value="NZ_FNAF01000003.1"/>
</dbReference>
<keyword evidence="2" id="KW-1133">Transmembrane helix</keyword>
<name>A0A1G6UCZ4_PEPNI</name>